<feature type="region of interest" description="Disordered" evidence="1">
    <location>
        <begin position="17"/>
        <end position="48"/>
    </location>
</feature>
<keyword evidence="3" id="KW-1185">Reference proteome</keyword>
<organism evidence="2 3">
    <name type="scientific">Lasius platythorax</name>
    <dbReference type="NCBI Taxonomy" id="488582"/>
    <lineage>
        <taxon>Eukaryota</taxon>
        <taxon>Metazoa</taxon>
        <taxon>Ecdysozoa</taxon>
        <taxon>Arthropoda</taxon>
        <taxon>Hexapoda</taxon>
        <taxon>Insecta</taxon>
        <taxon>Pterygota</taxon>
        <taxon>Neoptera</taxon>
        <taxon>Endopterygota</taxon>
        <taxon>Hymenoptera</taxon>
        <taxon>Apocrita</taxon>
        <taxon>Aculeata</taxon>
        <taxon>Formicoidea</taxon>
        <taxon>Formicidae</taxon>
        <taxon>Formicinae</taxon>
        <taxon>Lasius</taxon>
        <taxon>Lasius</taxon>
    </lineage>
</organism>
<reference evidence="2" key="1">
    <citation type="submission" date="2024-04" db="EMBL/GenBank/DDBJ databases">
        <authorList>
            <consortium name="Molecular Ecology Group"/>
        </authorList>
    </citation>
    <scope>NUCLEOTIDE SEQUENCE</scope>
</reference>
<evidence type="ECO:0000313" key="3">
    <source>
        <dbReference type="Proteomes" id="UP001497644"/>
    </source>
</evidence>
<evidence type="ECO:0000256" key="1">
    <source>
        <dbReference type="SAM" id="MobiDB-lite"/>
    </source>
</evidence>
<dbReference type="Proteomes" id="UP001497644">
    <property type="component" value="Chromosome 5"/>
</dbReference>
<protein>
    <submittedName>
        <fullName evidence="2">Uncharacterized protein</fullName>
    </submittedName>
</protein>
<gene>
    <name evidence="2" type="ORF">LPLAT_LOCUS9864</name>
</gene>
<proteinExistence type="predicted"/>
<dbReference type="AlphaFoldDB" id="A0AAV2NXW8"/>
<dbReference type="EMBL" id="OZ034828">
    <property type="protein sequence ID" value="CAL1684190.1"/>
    <property type="molecule type" value="Genomic_DNA"/>
</dbReference>
<evidence type="ECO:0000313" key="2">
    <source>
        <dbReference type="EMBL" id="CAL1684190.1"/>
    </source>
</evidence>
<sequence>MTFVYCNVARLLYTRGQSHKQGALRKQSAQPGYSPDERAHRRGWNTNRNWNSTNTVVQAMPNGLQSVREAAFARSQPRYIPCTDLRYRLLTSTTRRQSTSRRCAYQGVYRISPIETKARSTSGISYFLHCRLQVSDILHPILQSVPYHDI</sequence>
<name>A0AAV2NXW8_9HYME</name>
<accession>A0AAV2NXW8</accession>